<dbReference type="GO" id="GO:0004674">
    <property type="term" value="F:protein serine/threonine kinase activity"/>
    <property type="evidence" value="ECO:0007669"/>
    <property type="project" value="UniProtKB-KW"/>
</dbReference>
<evidence type="ECO:0000256" key="14">
    <source>
        <dbReference type="ARBA" id="ARBA00022840"/>
    </source>
</evidence>
<evidence type="ECO:0000256" key="22">
    <source>
        <dbReference type="SAM" id="Phobius"/>
    </source>
</evidence>
<evidence type="ECO:0000256" key="1">
    <source>
        <dbReference type="ARBA" id="ARBA00004162"/>
    </source>
</evidence>
<feature type="domain" description="Protein kinase" evidence="23">
    <location>
        <begin position="720"/>
        <end position="982"/>
    </location>
</feature>
<evidence type="ECO:0000256" key="4">
    <source>
        <dbReference type="ARBA" id="ARBA00022475"/>
    </source>
</evidence>
<evidence type="ECO:0000256" key="15">
    <source>
        <dbReference type="ARBA" id="ARBA00022989"/>
    </source>
</evidence>
<dbReference type="PROSITE" id="PS51450">
    <property type="entry name" value="LRR"/>
    <property type="match status" value="2"/>
</dbReference>
<comment type="subcellular location">
    <subcellularLocation>
        <location evidence="1">Cell membrane</location>
        <topology evidence="1">Single-pass membrane protein</topology>
    </subcellularLocation>
</comment>
<dbReference type="PANTHER" id="PTHR27008">
    <property type="entry name" value="OS04G0122200 PROTEIN"/>
    <property type="match status" value="1"/>
</dbReference>
<name>A0AAW1M6I7_SAPOF</name>
<evidence type="ECO:0000256" key="2">
    <source>
        <dbReference type="ARBA" id="ARBA00008684"/>
    </source>
</evidence>
<keyword evidence="15 22" id="KW-1133">Transmembrane helix</keyword>
<sequence>MKPTHLKTHDNHSSLVSSICIKPAFLIFFLFVVQNITAAGALRRFDYETDHAALLAIKNQLVDRPEGVFSSWNDSVPHCAWAGVTCGRKHKRVTMLHLNSRNLSGTISPFIGNLSFLNTIALYNNSLHGQIPDKIGDLFRLQELWINNNTIDGEIPGSLSSCLNLRILSMSYNKLEGKLPAELRALSKLEILHVRSNNFTGPLFDIIQNLTSLVTVITDFNGFTGVIPNSIGRMQNLVNLGLASNKLSGTLPVSLFNISSLQILDVMMNQFHGEIPTHKNFNVSSLKSLNLAENNFSGSIPNLTNLTRLESIILDYNSFTGRVLNNFQRFHNLRTLVFSYNYLEGDINFVNTLTNCTQLKGLELVSNDFSGKLPQSISNLSTSLTFLTIGDSLITGVLPVGITNLINLQGLVMRKCKLTSSIPSDIGKLRKLQYLDLSSNKLTGKIPDSLGNLSFLSGLYLENNQLEAKIPPSMGKCQSLLYLNFSGNELNGTLDAEVFTGFAKFLELDFSYNHVEGPLPSEISKQTHLGLLVMSGNKFTGILPEGLGECTGLQYLFMDRNSYQGDIPSSYCSLASLQGINFSHNNLSGPIPTCFSKFPLTYLDLSYNNFQGSVPTNSVYANASEIFLVGNSRLCGGIPELHLPKCVEIENMQRNKRTVPHALKLIIPVISAIAGVLAIVTGIYLACIRKKKTPLSLGSVMGETFTKVSYDMLLKATSGFSSENLLGSGSFGSVFKGILDGKTVAVKVLNLQHRAASKSFMAECKSLRNIRHRNLVGIITACSSIDYSRNDFRALIYEFMPNGSLDRWLNGILGNMSLSQRVSVGIDVAHALNYLHHECETPIVHRDLKPSNILLDQDMVAHVGDFGLAKFLTQPQHPNQSSTIGIGGTIGYAAPEYGQGSQASTAGDVYSYGILLLELMTGKKPTDSIFKEDYNLHMYAKTAIPDQVLQIADPTLEEDILTEEADDRRAIQDTLQRRKECIISVVSVGVSCSNLLPQDRMKITDAISMLLSSRDNLLNARNRRNHPARGAQG</sequence>
<evidence type="ECO:0000256" key="10">
    <source>
        <dbReference type="ARBA" id="ARBA00022729"/>
    </source>
</evidence>
<dbReference type="PANTHER" id="PTHR27008:SF499">
    <property type="entry name" value="OS06G0581500 PROTEIN"/>
    <property type="match status" value="1"/>
</dbReference>
<evidence type="ECO:0000256" key="18">
    <source>
        <dbReference type="ARBA" id="ARBA00023180"/>
    </source>
</evidence>
<gene>
    <name evidence="24" type="ORF">RND81_03G166500</name>
</gene>
<evidence type="ECO:0000256" key="12">
    <source>
        <dbReference type="ARBA" id="ARBA00022741"/>
    </source>
</evidence>
<dbReference type="Proteomes" id="UP001443914">
    <property type="component" value="Unassembled WGS sequence"/>
</dbReference>
<reference evidence="24" key="1">
    <citation type="submission" date="2024-03" db="EMBL/GenBank/DDBJ databases">
        <title>WGS assembly of Saponaria officinalis var. Norfolk2.</title>
        <authorList>
            <person name="Jenkins J."/>
            <person name="Shu S."/>
            <person name="Grimwood J."/>
            <person name="Barry K."/>
            <person name="Goodstein D."/>
            <person name="Schmutz J."/>
            <person name="Leebens-Mack J."/>
            <person name="Osbourn A."/>
        </authorList>
    </citation>
    <scope>NUCLEOTIDE SEQUENCE [LARGE SCALE GENOMIC DNA]</scope>
    <source>
        <strain evidence="24">JIC</strain>
    </source>
</reference>
<evidence type="ECO:0000256" key="16">
    <source>
        <dbReference type="ARBA" id="ARBA00023136"/>
    </source>
</evidence>
<dbReference type="PROSITE" id="PS00108">
    <property type="entry name" value="PROTEIN_KINASE_ST"/>
    <property type="match status" value="1"/>
</dbReference>
<comment type="similarity">
    <text evidence="2">Belongs to the protein kinase superfamily. Ser/Thr protein kinase family.</text>
</comment>
<keyword evidence="7" id="KW-0433">Leucine-rich repeat</keyword>
<evidence type="ECO:0000256" key="9">
    <source>
        <dbReference type="ARBA" id="ARBA00022692"/>
    </source>
</evidence>
<dbReference type="FunFam" id="3.30.200.20:FF:000432">
    <property type="entry name" value="LRR receptor-like serine/threonine-protein kinase EFR"/>
    <property type="match status" value="1"/>
</dbReference>
<evidence type="ECO:0000256" key="7">
    <source>
        <dbReference type="ARBA" id="ARBA00022614"/>
    </source>
</evidence>
<dbReference type="SMART" id="SM00220">
    <property type="entry name" value="S_TKc"/>
    <property type="match status" value="1"/>
</dbReference>
<evidence type="ECO:0000256" key="5">
    <source>
        <dbReference type="ARBA" id="ARBA00022527"/>
    </source>
</evidence>
<evidence type="ECO:0000256" key="11">
    <source>
        <dbReference type="ARBA" id="ARBA00022737"/>
    </source>
</evidence>
<keyword evidence="11" id="KW-0677">Repeat</keyword>
<evidence type="ECO:0000313" key="24">
    <source>
        <dbReference type="EMBL" id="KAK9742356.1"/>
    </source>
</evidence>
<dbReference type="InterPro" id="IPR017441">
    <property type="entry name" value="Protein_kinase_ATP_BS"/>
</dbReference>
<evidence type="ECO:0000256" key="21">
    <source>
        <dbReference type="PROSITE-ProRule" id="PRU10141"/>
    </source>
</evidence>
<dbReference type="EMBL" id="JBDFQZ010000003">
    <property type="protein sequence ID" value="KAK9742356.1"/>
    <property type="molecule type" value="Genomic_DNA"/>
</dbReference>
<dbReference type="FunFam" id="3.80.10.10:FF:000095">
    <property type="entry name" value="LRR receptor-like serine/threonine-protein kinase GSO1"/>
    <property type="match status" value="1"/>
</dbReference>
<keyword evidence="25" id="KW-1185">Reference proteome</keyword>
<organism evidence="24 25">
    <name type="scientific">Saponaria officinalis</name>
    <name type="common">Common soapwort</name>
    <name type="synonym">Lychnis saponaria</name>
    <dbReference type="NCBI Taxonomy" id="3572"/>
    <lineage>
        <taxon>Eukaryota</taxon>
        <taxon>Viridiplantae</taxon>
        <taxon>Streptophyta</taxon>
        <taxon>Embryophyta</taxon>
        <taxon>Tracheophyta</taxon>
        <taxon>Spermatophyta</taxon>
        <taxon>Magnoliopsida</taxon>
        <taxon>eudicotyledons</taxon>
        <taxon>Gunneridae</taxon>
        <taxon>Pentapetalae</taxon>
        <taxon>Caryophyllales</taxon>
        <taxon>Caryophyllaceae</taxon>
        <taxon>Caryophylleae</taxon>
        <taxon>Saponaria</taxon>
    </lineage>
</organism>
<feature type="transmembrane region" description="Helical" evidence="22">
    <location>
        <begin position="665"/>
        <end position="687"/>
    </location>
</feature>
<keyword evidence="8" id="KW-0808">Transferase</keyword>
<protein>
    <recommendedName>
        <fullName evidence="3">non-specific serine/threonine protein kinase</fullName>
        <ecNumber evidence="3">2.7.11.1</ecNumber>
    </recommendedName>
</protein>
<evidence type="ECO:0000256" key="13">
    <source>
        <dbReference type="ARBA" id="ARBA00022777"/>
    </source>
</evidence>
<keyword evidence="17" id="KW-0675">Receptor</keyword>
<dbReference type="Pfam" id="PF00560">
    <property type="entry name" value="LRR_1"/>
    <property type="match status" value="6"/>
</dbReference>
<dbReference type="GO" id="GO:0005886">
    <property type="term" value="C:plasma membrane"/>
    <property type="evidence" value="ECO:0007669"/>
    <property type="project" value="UniProtKB-SubCell"/>
</dbReference>
<feature type="binding site" evidence="21">
    <location>
        <position position="747"/>
    </location>
    <ligand>
        <name>ATP</name>
        <dbReference type="ChEBI" id="CHEBI:30616"/>
    </ligand>
</feature>
<dbReference type="AlphaFoldDB" id="A0AAW1M6I7"/>
<evidence type="ECO:0000256" key="20">
    <source>
        <dbReference type="ARBA" id="ARBA00048679"/>
    </source>
</evidence>
<evidence type="ECO:0000313" key="25">
    <source>
        <dbReference type="Proteomes" id="UP001443914"/>
    </source>
</evidence>
<dbReference type="InterPro" id="IPR051809">
    <property type="entry name" value="Plant_receptor-like_S/T_kinase"/>
</dbReference>
<dbReference type="FunFam" id="3.80.10.10:FF:000317">
    <property type="entry name" value="Inactive leucine-rich repeat receptor-like protein kinase"/>
    <property type="match status" value="1"/>
</dbReference>
<evidence type="ECO:0000256" key="8">
    <source>
        <dbReference type="ARBA" id="ARBA00022679"/>
    </source>
</evidence>
<dbReference type="PROSITE" id="PS00107">
    <property type="entry name" value="PROTEIN_KINASE_ATP"/>
    <property type="match status" value="1"/>
</dbReference>
<dbReference type="SUPFAM" id="SSF56112">
    <property type="entry name" value="Protein kinase-like (PK-like)"/>
    <property type="match status" value="1"/>
</dbReference>
<comment type="catalytic activity">
    <reaction evidence="20">
        <text>L-seryl-[protein] + ATP = O-phospho-L-seryl-[protein] + ADP + H(+)</text>
        <dbReference type="Rhea" id="RHEA:17989"/>
        <dbReference type="Rhea" id="RHEA-COMP:9863"/>
        <dbReference type="Rhea" id="RHEA-COMP:11604"/>
        <dbReference type="ChEBI" id="CHEBI:15378"/>
        <dbReference type="ChEBI" id="CHEBI:29999"/>
        <dbReference type="ChEBI" id="CHEBI:30616"/>
        <dbReference type="ChEBI" id="CHEBI:83421"/>
        <dbReference type="ChEBI" id="CHEBI:456216"/>
        <dbReference type="EC" id="2.7.11.1"/>
    </reaction>
</comment>
<dbReference type="Gene3D" id="1.10.510.10">
    <property type="entry name" value="Transferase(Phosphotransferase) domain 1"/>
    <property type="match status" value="1"/>
</dbReference>
<dbReference type="InterPro" id="IPR000719">
    <property type="entry name" value="Prot_kinase_dom"/>
</dbReference>
<dbReference type="EC" id="2.7.11.1" evidence="3"/>
<accession>A0AAW1M6I7</accession>
<comment type="catalytic activity">
    <reaction evidence="19">
        <text>L-threonyl-[protein] + ATP = O-phospho-L-threonyl-[protein] + ADP + H(+)</text>
        <dbReference type="Rhea" id="RHEA:46608"/>
        <dbReference type="Rhea" id="RHEA-COMP:11060"/>
        <dbReference type="Rhea" id="RHEA-COMP:11605"/>
        <dbReference type="ChEBI" id="CHEBI:15378"/>
        <dbReference type="ChEBI" id="CHEBI:30013"/>
        <dbReference type="ChEBI" id="CHEBI:30616"/>
        <dbReference type="ChEBI" id="CHEBI:61977"/>
        <dbReference type="ChEBI" id="CHEBI:456216"/>
        <dbReference type="EC" id="2.7.11.1"/>
    </reaction>
</comment>
<dbReference type="InterPro" id="IPR013210">
    <property type="entry name" value="LRR_N_plant-typ"/>
</dbReference>
<dbReference type="Gene3D" id="3.80.10.10">
    <property type="entry name" value="Ribonuclease Inhibitor"/>
    <property type="match status" value="3"/>
</dbReference>
<evidence type="ECO:0000256" key="19">
    <source>
        <dbReference type="ARBA" id="ARBA00047899"/>
    </source>
</evidence>
<evidence type="ECO:0000256" key="6">
    <source>
        <dbReference type="ARBA" id="ARBA00022553"/>
    </source>
</evidence>
<dbReference type="InterPro" id="IPR008271">
    <property type="entry name" value="Ser/Thr_kinase_AS"/>
</dbReference>
<proteinExistence type="inferred from homology"/>
<keyword evidence="10" id="KW-0732">Signal</keyword>
<keyword evidence="4" id="KW-1003">Cell membrane</keyword>
<keyword evidence="12 21" id="KW-0547">Nucleotide-binding</keyword>
<dbReference type="SUPFAM" id="SSF52058">
    <property type="entry name" value="L domain-like"/>
    <property type="match status" value="2"/>
</dbReference>
<keyword evidence="16 22" id="KW-0472">Membrane</keyword>
<dbReference type="Pfam" id="PF08263">
    <property type="entry name" value="LRRNT_2"/>
    <property type="match status" value="1"/>
</dbReference>
<dbReference type="InterPro" id="IPR011009">
    <property type="entry name" value="Kinase-like_dom_sf"/>
</dbReference>
<keyword evidence="14 21" id="KW-0067">ATP-binding</keyword>
<dbReference type="GO" id="GO:0005524">
    <property type="term" value="F:ATP binding"/>
    <property type="evidence" value="ECO:0007669"/>
    <property type="project" value="UniProtKB-UniRule"/>
</dbReference>
<keyword evidence="5" id="KW-0723">Serine/threonine-protein kinase</keyword>
<evidence type="ECO:0000256" key="17">
    <source>
        <dbReference type="ARBA" id="ARBA00023170"/>
    </source>
</evidence>
<evidence type="ECO:0000256" key="3">
    <source>
        <dbReference type="ARBA" id="ARBA00012513"/>
    </source>
</evidence>
<feature type="transmembrane region" description="Helical" evidence="22">
    <location>
        <begin position="12"/>
        <end position="33"/>
    </location>
</feature>
<keyword evidence="9 22" id="KW-0812">Transmembrane</keyword>
<dbReference type="InterPro" id="IPR001611">
    <property type="entry name" value="Leu-rich_rpt"/>
</dbReference>
<dbReference type="PROSITE" id="PS50011">
    <property type="entry name" value="PROTEIN_KINASE_DOM"/>
    <property type="match status" value="1"/>
</dbReference>
<comment type="caution">
    <text evidence="24">The sequence shown here is derived from an EMBL/GenBank/DDBJ whole genome shotgun (WGS) entry which is preliminary data.</text>
</comment>
<dbReference type="InterPro" id="IPR032675">
    <property type="entry name" value="LRR_dom_sf"/>
</dbReference>
<dbReference type="Pfam" id="PF13855">
    <property type="entry name" value="LRR_8"/>
    <property type="match status" value="1"/>
</dbReference>
<keyword evidence="18" id="KW-0325">Glycoprotein</keyword>
<keyword evidence="6" id="KW-0597">Phosphoprotein</keyword>
<dbReference type="Pfam" id="PF00069">
    <property type="entry name" value="Pkinase"/>
    <property type="match status" value="1"/>
</dbReference>
<evidence type="ECO:0000259" key="23">
    <source>
        <dbReference type="PROSITE" id="PS50011"/>
    </source>
</evidence>
<dbReference type="FunFam" id="1.10.510.10:FF:000358">
    <property type="entry name" value="Putative leucine-rich repeat receptor-like serine/threonine-protein kinase"/>
    <property type="match status" value="1"/>
</dbReference>
<dbReference type="Gene3D" id="3.30.200.20">
    <property type="entry name" value="Phosphorylase Kinase, domain 1"/>
    <property type="match status" value="1"/>
</dbReference>
<keyword evidence="13" id="KW-0418">Kinase</keyword>